<dbReference type="PROSITE" id="PS00344">
    <property type="entry name" value="GATA_ZN_FINGER_1"/>
    <property type="match status" value="1"/>
</dbReference>
<evidence type="ECO:0000256" key="3">
    <source>
        <dbReference type="ARBA" id="ARBA00022833"/>
    </source>
</evidence>
<sequence>MGPKADLAGLTQDSGTLNLAHSLMRSRLTWITNAFDQLDETNMEFSRQFLGLAEMQIGPHIFPKVKFYRIVGSIPTDTVRALSNPLRRLLAFEFADNPKSFFWVPPDLGIDYKRHTNLNSLRVYFFASPRCRAMDRRPSHIREEWPHYFSADKALTRVNIDIFESDQEIVDAMTDYVKEHSVKVWRDYRQTLCQSAPTVKYWYAFFSKQHRRQLLESAKVVVSDVKTPSVDVSRAAAKALASEEKVHTDNEDQNLLLPAVDTYSRGGKVGYNAAVAAAYFKSRQNADFETEDEDRIDSDEDMDSAKHNGLAANADKLESQITKMIVNQGIKRSAIDSPTSRKTRKTASSPITNERICSHCKCGETPIWRRGPKGTGTLCNACGVKWKLGKILQ</sequence>
<keyword evidence="2 4" id="KW-0863">Zinc-finger</keyword>
<dbReference type="OrthoDB" id="2162994at2759"/>
<dbReference type="PANTHER" id="PTHR45658">
    <property type="entry name" value="GATA TRANSCRIPTION FACTOR"/>
    <property type="match status" value="1"/>
</dbReference>
<protein>
    <recommendedName>
        <fullName evidence="5">GATA-type domain-containing protein</fullName>
    </recommendedName>
</protein>
<keyword evidence="3" id="KW-0862">Zinc</keyword>
<accession>A0A2G5BL55</accession>
<dbReference type="AlphaFoldDB" id="A0A2G5BL55"/>
<dbReference type="Pfam" id="PF00320">
    <property type="entry name" value="GATA"/>
    <property type="match status" value="1"/>
</dbReference>
<feature type="domain" description="GATA-type" evidence="5">
    <location>
        <begin position="351"/>
        <end position="393"/>
    </location>
</feature>
<dbReference type="CDD" id="cd00202">
    <property type="entry name" value="ZnF_GATA"/>
    <property type="match status" value="1"/>
</dbReference>
<organism evidence="6 7">
    <name type="scientific">Coemansia reversa (strain ATCC 12441 / NRRL 1564)</name>
    <dbReference type="NCBI Taxonomy" id="763665"/>
    <lineage>
        <taxon>Eukaryota</taxon>
        <taxon>Fungi</taxon>
        <taxon>Fungi incertae sedis</taxon>
        <taxon>Zoopagomycota</taxon>
        <taxon>Kickxellomycotina</taxon>
        <taxon>Kickxellomycetes</taxon>
        <taxon>Kickxellales</taxon>
        <taxon>Kickxellaceae</taxon>
        <taxon>Coemansia</taxon>
    </lineage>
</organism>
<keyword evidence="1" id="KW-0479">Metal-binding</keyword>
<dbReference type="Proteomes" id="UP000242474">
    <property type="component" value="Unassembled WGS sequence"/>
</dbReference>
<dbReference type="GO" id="GO:0006355">
    <property type="term" value="P:regulation of DNA-templated transcription"/>
    <property type="evidence" value="ECO:0007669"/>
    <property type="project" value="InterPro"/>
</dbReference>
<dbReference type="PROSITE" id="PS50114">
    <property type="entry name" value="GATA_ZN_FINGER_2"/>
    <property type="match status" value="1"/>
</dbReference>
<dbReference type="InterPro" id="IPR000679">
    <property type="entry name" value="Znf_GATA"/>
</dbReference>
<gene>
    <name evidence="6" type="ORF">COEREDRAFT_5532</name>
</gene>
<dbReference type="GO" id="GO:0008270">
    <property type="term" value="F:zinc ion binding"/>
    <property type="evidence" value="ECO:0007669"/>
    <property type="project" value="UniProtKB-KW"/>
</dbReference>
<dbReference type="GO" id="GO:0043565">
    <property type="term" value="F:sequence-specific DNA binding"/>
    <property type="evidence" value="ECO:0007669"/>
    <property type="project" value="InterPro"/>
</dbReference>
<evidence type="ECO:0000256" key="4">
    <source>
        <dbReference type="PROSITE-ProRule" id="PRU00094"/>
    </source>
</evidence>
<dbReference type="SMR" id="A0A2G5BL55"/>
<proteinExistence type="predicted"/>
<evidence type="ECO:0000256" key="2">
    <source>
        <dbReference type="ARBA" id="ARBA00022771"/>
    </source>
</evidence>
<dbReference type="InterPro" id="IPR051140">
    <property type="entry name" value="GATA_TF"/>
</dbReference>
<dbReference type="InterPro" id="IPR013088">
    <property type="entry name" value="Znf_NHR/GATA"/>
</dbReference>
<dbReference type="Gene3D" id="3.30.50.10">
    <property type="entry name" value="Erythroid Transcription Factor GATA-1, subunit A"/>
    <property type="match status" value="1"/>
</dbReference>
<dbReference type="SMART" id="SM00401">
    <property type="entry name" value="ZnF_GATA"/>
    <property type="match status" value="1"/>
</dbReference>
<keyword evidence="7" id="KW-1185">Reference proteome</keyword>
<dbReference type="SUPFAM" id="SSF57716">
    <property type="entry name" value="Glucocorticoid receptor-like (DNA-binding domain)"/>
    <property type="match status" value="1"/>
</dbReference>
<dbReference type="STRING" id="763665.A0A2G5BL55"/>
<reference evidence="6 7" key="1">
    <citation type="journal article" date="2015" name="Genome Biol. Evol.">
        <title>Phylogenomic analyses indicate that early fungi evolved digesting cell walls of algal ancestors of land plants.</title>
        <authorList>
            <person name="Chang Y."/>
            <person name="Wang S."/>
            <person name="Sekimoto S."/>
            <person name="Aerts A.L."/>
            <person name="Choi C."/>
            <person name="Clum A."/>
            <person name="LaButti K.M."/>
            <person name="Lindquist E.A."/>
            <person name="Yee Ngan C."/>
            <person name="Ohm R.A."/>
            <person name="Salamov A.A."/>
            <person name="Grigoriev I.V."/>
            <person name="Spatafora J.W."/>
            <person name="Berbee M.L."/>
        </authorList>
    </citation>
    <scope>NUCLEOTIDE SEQUENCE [LARGE SCALE GENOMIC DNA]</scope>
    <source>
        <strain evidence="6 7">NRRL 1564</strain>
    </source>
</reference>
<evidence type="ECO:0000256" key="1">
    <source>
        <dbReference type="ARBA" id="ARBA00022723"/>
    </source>
</evidence>
<dbReference type="EMBL" id="KZ303486">
    <property type="protein sequence ID" value="PIA19721.1"/>
    <property type="molecule type" value="Genomic_DNA"/>
</dbReference>
<evidence type="ECO:0000313" key="7">
    <source>
        <dbReference type="Proteomes" id="UP000242474"/>
    </source>
</evidence>
<name>A0A2G5BL55_COERN</name>
<evidence type="ECO:0000313" key="6">
    <source>
        <dbReference type="EMBL" id="PIA19721.1"/>
    </source>
</evidence>
<evidence type="ECO:0000259" key="5">
    <source>
        <dbReference type="PROSITE" id="PS50114"/>
    </source>
</evidence>